<accession>X1CDP0</accession>
<dbReference type="AlphaFoldDB" id="X1CDP0"/>
<evidence type="ECO:0000313" key="1">
    <source>
        <dbReference type="EMBL" id="GAH06391.1"/>
    </source>
</evidence>
<protein>
    <recommendedName>
        <fullName evidence="2">Amidophosphoribosyltransferase</fullName>
    </recommendedName>
</protein>
<evidence type="ECO:0008006" key="2">
    <source>
        <dbReference type="Google" id="ProtNLM"/>
    </source>
</evidence>
<dbReference type="EMBL" id="BART01037274">
    <property type="protein sequence ID" value="GAH06391.1"/>
    <property type="molecule type" value="Genomic_DNA"/>
</dbReference>
<reference evidence="1" key="1">
    <citation type="journal article" date="2014" name="Front. Microbiol.">
        <title>High frequency of phylogenetically diverse reductive dehalogenase-homologous genes in deep subseafloor sedimentary metagenomes.</title>
        <authorList>
            <person name="Kawai M."/>
            <person name="Futagami T."/>
            <person name="Toyoda A."/>
            <person name="Takaki Y."/>
            <person name="Nishi S."/>
            <person name="Hori S."/>
            <person name="Arai W."/>
            <person name="Tsubouchi T."/>
            <person name="Morono Y."/>
            <person name="Uchiyama I."/>
            <person name="Ito T."/>
            <person name="Fujiyama A."/>
            <person name="Inagaki F."/>
            <person name="Takami H."/>
        </authorList>
    </citation>
    <scope>NUCLEOTIDE SEQUENCE</scope>
    <source>
        <strain evidence="1">Expedition CK06-06</strain>
    </source>
</reference>
<proteinExistence type="predicted"/>
<name>X1CDP0_9ZZZZ</name>
<organism evidence="1">
    <name type="scientific">marine sediment metagenome</name>
    <dbReference type="NCBI Taxonomy" id="412755"/>
    <lineage>
        <taxon>unclassified sequences</taxon>
        <taxon>metagenomes</taxon>
        <taxon>ecological metagenomes</taxon>
    </lineage>
</organism>
<feature type="non-terminal residue" evidence="1">
    <location>
        <position position="1"/>
    </location>
</feature>
<gene>
    <name evidence="1" type="ORF">S01H4_62445</name>
</gene>
<sequence length="63" mass="7399">KHLQSVEPYFHPDSSQYKKMIKAMEKDLNVTSLKYQRLEDMLAATEVGPNNLCTYCWTGREFN</sequence>
<comment type="caution">
    <text evidence="1">The sequence shown here is derived from an EMBL/GenBank/DDBJ whole genome shotgun (WGS) entry which is preliminary data.</text>
</comment>